<dbReference type="Pfam" id="PF13193">
    <property type="entry name" value="AMP-binding_C"/>
    <property type="match status" value="1"/>
</dbReference>
<keyword evidence="6" id="KW-1185">Reference proteome</keyword>
<evidence type="ECO:0000313" key="6">
    <source>
        <dbReference type="Proteomes" id="UP000190044"/>
    </source>
</evidence>
<protein>
    <submittedName>
        <fullName evidence="5">AMP-binding enzyme C-terminal domain-containing protein</fullName>
    </submittedName>
</protein>
<proteinExistence type="inferred from homology"/>
<evidence type="ECO:0000256" key="3">
    <source>
        <dbReference type="SAM" id="MobiDB-lite"/>
    </source>
</evidence>
<dbReference type="RefSeq" id="WP_139375713.1">
    <property type="nucleotide sequence ID" value="NZ_FUYP01000007.1"/>
</dbReference>
<name>A0A1T5BSU1_9SPHN</name>
<evidence type="ECO:0000259" key="4">
    <source>
        <dbReference type="Pfam" id="PF13193"/>
    </source>
</evidence>
<keyword evidence="2" id="KW-0436">Ligase</keyword>
<gene>
    <name evidence="5" type="ORF">SAMN06295937_1007108</name>
</gene>
<dbReference type="GO" id="GO:0006631">
    <property type="term" value="P:fatty acid metabolic process"/>
    <property type="evidence" value="ECO:0007669"/>
    <property type="project" value="TreeGrafter"/>
</dbReference>
<organism evidence="5 6">
    <name type="scientific">Sphingopyxis flava</name>
    <dbReference type="NCBI Taxonomy" id="1507287"/>
    <lineage>
        <taxon>Bacteria</taxon>
        <taxon>Pseudomonadati</taxon>
        <taxon>Pseudomonadota</taxon>
        <taxon>Alphaproteobacteria</taxon>
        <taxon>Sphingomonadales</taxon>
        <taxon>Sphingomonadaceae</taxon>
        <taxon>Sphingopyxis</taxon>
    </lineage>
</organism>
<dbReference type="AlphaFoldDB" id="A0A1T5BSU1"/>
<feature type="region of interest" description="Disordered" evidence="3">
    <location>
        <begin position="1"/>
        <end position="34"/>
    </location>
</feature>
<accession>A0A1T5BSU1</accession>
<dbReference type="PANTHER" id="PTHR43201:SF5">
    <property type="entry name" value="MEDIUM-CHAIN ACYL-COA LIGASE ACSF2, MITOCHONDRIAL"/>
    <property type="match status" value="1"/>
</dbReference>
<dbReference type="OrthoDB" id="9803968at2"/>
<evidence type="ECO:0000313" key="5">
    <source>
        <dbReference type="EMBL" id="SKB50221.1"/>
    </source>
</evidence>
<comment type="similarity">
    <text evidence="1">Belongs to the ATP-dependent AMP-binding enzyme family.</text>
</comment>
<sequence>MTRKESASLPASQMCTSSSSPGKTGAVNRQDIDASRAGRARDMVVSGGVNIYPAEVEKALFSLPGIEDCAAFGIPDPEFGEALVAVVVGDRLDGEALRGELRKAIASYKVPRHIVSVARLERDPSGKIRKHVLRENYLVQAQES</sequence>
<dbReference type="Proteomes" id="UP000190044">
    <property type="component" value="Unassembled WGS sequence"/>
</dbReference>
<dbReference type="InterPro" id="IPR025110">
    <property type="entry name" value="AMP-bd_C"/>
</dbReference>
<dbReference type="InterPro" id="IPR045851">
    <property type="entry name" value="AMP-bd_C_sf"/>
</dbReference>
<evidence type="ECO:0000256" key="1">
    <source>
        <dbReference type="ARBA" id="ARBA00006432"/>
    </source>
</evidence>
<reference evidence="6" key="1">
    <citation type="submission" date="2017-02" db="EMBL/GenBank/DDBJ databases">
        <authorList>
            <person name="Varghese N."/>
            <person name="Submissions S."/>
        </authorList>
    </citation>
    <scope>NUCLEOTIDE SEQUENCE [LARGE SCALE GENOMIC DNA]</scope>
    <source>
        <strain evidence="6">R11H</strain>
    </source>
</reference>
<feature type="domain" description="AMP-binding enzyme C-terminal" evidence="4">
    <location>
        <begin position="55"/>
        <end position="127"/>
    </location>
</feature>
<dbReference type="PANTHER" id="PTHR43201">
    <property type="entry name" value="ACYL-COA SYNTHETASE"/>
    <property type="match status" value="1"/>
</dbReference>
<evidence type="ECO:0000256" key="2">
    <source>
        <dbReference type="ARBA" id="ARBA00022598"/>
    </source>
</evidence>
<dbReference type="Gene3D" id="3.30.300.30">
    <property type="match status" value="1"/>
</dbReference>
<dbReference type="GO" id="GO:0031956">
    <property type="term" value="F:medium-chain fatty acid-CoA ligase activity"/>
    <property type="evidence" value="ECO:0007669"/>
    <property type="project" value="TreeGrafter"/>
</dbReference>
<feature type="compositionally biased region" description="Polar residues" evidence="3">
    <location>
        <begin position="9"/>
        <end position="22"/>
    </location>
</feature>
<dbReference type="EMBL" id="FUYP01000007">
    <property type="protein sequence ID" value="SKB50221.1"/>
    <property type="molecule type" value="Genomic_DNA"/>
</dbReference>
<dbReference type="SUPFAM" id="SSF56801">
    <property type="entry name" value="Acetyl-CoA synthetase-like"/>
    <property type="match status" value="1"/>
</dbReference>